<dbReference type="RefSeq" id="WP_307336953.1">
    <property type="nucleotide sequence ID" value="NZ_JAUSUD010000002.1"/>
</dbReference>
<proteinExistence type="predicted"/>
<name>A0ABT9ZCR3_9BACI</name>
<protein>
    <recommendedName>
        <fullName evidence="3">LuxR family transcriptional regulator</fullName>
    </recommendedName>
</protein>
<dbReference type="Gene3D" id="3.40.1440.10">
    <property type="entry name" value="GIY-YIG endonuclease"/>
    <property type="match status" value="1"/>
</dbReference>
<organism evidence="1 2">
    <name type="scientific">Metabacillus malikii</name>
    <dbReference type="NCBI Taxonomy" id="1504265"/>
    <lineage>
        <taxon>Bacteria</taxon>
        <taxon>Bacillati</taxon>
        <taxon>Bacillota</taxon>
        <taxon>Bacilli</taxon>
        <taxon>Bacillales</taxon>
        <taxon>Bacillaceae</taxon>
        <taxon>Metabacillus</taxon>
    </lineage>
</organism>
<dbReference type="CDD" id="cd10451">
    <property type="entry name" value="GIY-YIG_LuxR_like"/>
    <property type="match status" value="1"/>
</dbReference>
<evidence type="ECO:0008006" key="3">
    <source>
        <dbReference type="Google" id="ProtNLM"/>
    </source>
</evidence>
<dbReference type="EMBL" id="JAUSUD010000002">
    <property type="protein sequence ID" value="MDQ0229368.1"/>
    <property type="molecule type" value="Genomic_DNA"/>
</dbReference>
<dbReference type="SUPFAM" id="SSF82771">
    <property type="entry name" value="GIY-YIG endonuclease"/>
    <property type="match status" value="1"/>
</dbReference>
<sequence length="118" mass="14120">MEQRKEIKRLYKETPVVAGVYQIHNKINGKRFIASTRNIKTLNGVKFSLETGVYVVKELQNDWKTYGSDSFEITVLEKLKKKEDSLYDEKKELEKLETKWLEHFQPYDLKGYNKRKMK</sequence>
<evidence type="ECO:0000313" key="1">
    <source>
        <dbReference type="EMBL" id="MDQ0229368.1"/>
    </source>
</evidence>
<comment type="caution">
    <text evidence="1">The sequence shown here is derived from an EMBL/GenBank/DDBJ whole genome shotgun (WGS) entry which is preliminary data.</text>
</comment>
<accession>A0ABT9ZCR3</accession>
<gene>
    <name evidence="1" type="ORF">J2S19_000619</name>
</gene>
<keyword evidence="2" id="KW-1185">Reference proteome</keyword>
<dbReference type="Proteomes" id="UP001234495">
    <property type="component" value="Unassembled WGS sequence"/>
</dbReference>
<reference evidence="1 2" key="1">
    <citation type="submission" date="2023-07" db="EMBL/GenBank/DDBJ databases">
        <title>Genomic Encyclopedia of Type Strains, Phase IV (KMG-IV): sequencing the most valuable type-strain genomes for metagenomic binning, comparative biology and taxonomic classification.</title>
        <authorList>
            <person name="Goeker M."/>
        </authorList>
    </citation>
    <scope>NUCLEOTIDE SEQUENCE [LARGE SCALE GENOMIC DNA]</scope>
    <source>
        <strain evidence="1 2">DSM 29005</strain>
    </source>
</reference>
<dbReference type="InterPro" id="IPR035901">
    <property type="entry name" value="GIY-YIG_endonuc_sf"/>
</dbReference>
<evidence type="ECO:0000313" key="2">
    <source>
        <dbReference type="Proteomes" id="UP001234495"/>
    </source>
</evidence>